<evidence type="ECO:0000313" key="1">
    <source>
        <dbReference type="EMBL" id="EXC34943.1"/>
    </source>
</evidence>
<name>W9SBX9_9ROSA</name>
<reference evidence="2" key="1">
    <citation type="submission" date="2013-01" db="EMBL/GenBank/DDBJ databases">
        <title>Draft Genome Sequence of a Mulberry Tree, Morus notabilis C.K. Schneid.</title>
        <authorList>
            <person name="He N."/>
            <person name="Zhao S."/>
        </authorList>
    </citation>
    <scope>NUCLEOTIDE SEQUENCE</scope>
</reference>
<evidence type="ECO:0000313" key="2">
    <source>
        <dbReference type="Proteomes" id="UP000030645"/>
    </source>
</evidence>
<dbReference type="EMBL" id="KE346352">
    <property type="protein sequence ID" value="EXC34943.1"/>
    <property type="molecule type" value="Genomic_DNA"/>
</dbReference>
<protein>
    <submittedName>
        <fullName evidence="1">Uncharacterized protein</fullName>
    </submittedName>
</protein>
<proteinExistence type="predicted"/>
<gene>
    <name evidence="1" type="ORF">L484_020060</name>
</gene>
<dbReference type="AlphaFoldDB" id="W9SBX9"/>
<keyword evidence="2" id="KW-1185">Reference proteome</keyword>
<sequence>MIFLQVGVSCVLRGPTKWATAFRPAKMRGGVTCEHSISHTVRTKDKSHIRNAPLALTRVVLRFGHCRILPTPKISAAQASQVNQPVALHGTARTPLLDLAYHTSSLSHCVASCLPSCEQPPPSPPAPVTEVASGQIYRFQLNA</sequence>
<accession>W9SBX9</accession>
<organism evidence="1 2">
    <name type="scientific">Morus notabilis</name>
    <dbReference type="NCBI Taxonomy" id="981085"/>
    <lineage>
        <taxon>Eukaryota</taxon>
        <taxon>Viridiplantae</taxon>
        <taxon>Streptophyta</taxon>
        <taxon>Embryophyta</taxon>
        <taxon>Tracheophyta</taxon>
        <taxon>Spermatophyta</taxon>
        <taxon>Magnoliopsida</taxon>
        <taxon>eudicotyledons</taxon>
        <taxon>Gunneridae</taxon>
        <taxon>Pentapetalae</taxon>
        <taxon>rosids</taxon>
        <taxon>fabids</taxon>
        <taxon>Rosales</taxon>
        <taxon>Moraceae</taxon>
        <taxon>Moreae</taxon>
        <taxon>Morus</taxon>
    </lineage>
</organism>
<dbReference type="Proteomes" id="UP000030645">
    <property type="component" value="Unassembled WGS sequence"/>
</dbReference>